<keyword evidence="2" id="KW-1185">Reference proteome</keyword>
<dbReference type="AlphaFoldDB" id="A0A0C9U1J2"/>
<sequence>MNESNDYLTSPHPNSLSRFRTPAVIASITYVQPNVLHVVQWSADAVAVPITFARFFALTPASLTSSKHRLVEFRNFEGTA</sequence>
<name>A0A0C9U1J2_SPHS4</name>
<dbReference type="HOGENOM" id="CLU_180251_0_0_1"/>
<reference evidence="1 2" key="1">
    <citation type="submission" date="2014-06" db="EMBL/GenBank/DDBJ databases">
        <title>Evolutionary Origins and Diversification of the Mycorrhizal Mutualists.</title>
        <authorList>
            <consortium name="DOE Joint Genome Institute"/>
            <consortium name="Mycorrhizal Genomics Consortium"/>
            <person name="Kohler A."/>
            <person name="Kuo A."/>
            <person name="Nagy L.G."/>
            <person name="Floudas D."/>
            <person name="Copeland A."/>
            <person name="Barry K.W."/>
            <person name="Cichocki N."/>
            <person name="Veneault-Fourrey C."/>
            <person name="LaButti K."/>
            <person name="Lindquist E.A."/>
            <person name="Lipzen A."/>
            <person name="Lundell T."/>
            <person name="Morin E."/>
            <person name="Murat C."/>
            <person name="Riley R."/>
            <person name="Ohm R."/>
            <person name="Sun H."/>
            <person name="Tunlid A."/>
            <person name="Henrissat B."/>
            <person name="Grigoriev I.V."/>
            <person name="Hibbett D.S."/>
            <person name="Martin F."/>
        </authorList>
    </citation>
    <scope>NUCLEOTIDE SEQUENCE [LARGE SCALE GENOMIC DNA]</scope>
    <source>
        <strain evidence="1 2">SS14</strain>
    </source>
</reference>
<accession>A0A0C9U1J2</accession>
<dbReference type="Proteomes" id="UP000054279">
    <property type="component" value="Unassembled WGS sequence"/>
</dbReference>
<dbReference type="EMBL" id="KN837321">
    <property type="protein sequence ID" value="KIJ27884.1"/>
    <property type="molecule type" value="Genomic_DNA"/>
</dbReference>
<gene>
    <name evidence="1" type="ORF">M422DRAFT_37540</name>
</gene>
<organism evidence="1 2">
    <name type="scientific">Sphaerobolus stellatus (strain SS14)</name>
    <dbReference type="NCBI Taxonomy" id="990650"/>
    <lineage>
        <taxon>Eukaryota</taxon>
        <taxon>Fungi</taxon>
        <taxon>Dikarya</taxon>
        <taxon>Basidiomycota</taxon>
        <taxon>Agaricomycotina</taxon>
        <taxon>Agaricomycetes</taxon>
        <taxon>Phallomycetidae</taxon>
        <taxon>Geastrales</taxon>
        <taxon>Sphaerobolaceae</taxon>
        <taxon>Sphaerobolus</taxon>
    </lineage>
</organism>
<protein>
    <submittedName>
        <fullName evidence="1">Uncharacterized protein</fullName>
    </submittedName>
</protein>
<proteinExistence type="predicted"/>
<evidence type="ECO:0000313" key="2">
    <source>
        <dbReference type="Proteomes" id="UP000054279"/>
    </source>
</evidence>
<evidence type="ECO:0000313" key="1">
    <source>
        <dbReference type="EMBL" id="KIJ27884.1"/>
    </source>
</evidence>